<dbReference type="PANTHER" id="PTHR34075">
    <property type="entry name" value="BLR3430 PROTEIN"/>
    <property type="match status" value="1"/>
</dbReference>
<dbReference type="Pfam" id="PF12172">
    <property type="entry name" value="zf-ChsH2"/>
    <property type="match status" value="1"/>
</dbReference>
<feature type="domain" description="ChsH2 rubredoxin-like zinc ribbon" evidence="2">
    <location>
        <begin position="22"/>
        <end position="53"/>
    </location>
</feature>
<dbReference type="AlphaFoldDB" id="A0A7I7Y3K6"/>
<dbReference type="OrthoDB" id="3212161at2"/>
<dbReference type="PANTHER" id="PTHR34075:SF5">
    <property type="entry name" value="BLR3430 PROTEIN"/>
    <property type="match status" value="1"/>
</dbReference>
<reference evidence="3" key="1">
    <citation type="journal article" date="2019" name="Emerg. Microbes Infect.">
        <title>Comprehensive subspecies identification of 175 nontuberculous mycobacteria species based on 7547 genomic profiles.</title>
        <authorList>
            <person name="Matsumoto Y."/>
            <person name="Kinjo T."/>
            <person name="Motooka D."/>
            <person name="Nabeya D."/>
            <person name="Jung N."/>
            <person name="Uechi K."/>
            <person name="Horii T."/>
            <person name="Iida T."/>
            <person name="Fujita J."/>
            <person name="Nakamura S."/>
        </authorList>
    </citation>
    <scope>NUCLEOTIDE SEQUENCE [LARGE SCALE GENOMIC DNA]</scope>
    <source>
        <strain evidence="3">JCM 13671</strain>
    </source>
</reference>
<evidence type="ECO:0000259" key="2">
    <source>
        <dbReference type="Pfam" id="PF12172"/>
    </source>
</evidence>
<dbReference type="InterPro" id="IPR052513">
    <property type="entry name" value="Thioester_dehydratase-like"/>
</dbReference>
<dbReference type="RefSeq" id="WP_085152008.1">
    <property type="nucleotide sequence ID" value="NZ_AP022612.1"/>
</dbReference>
<dbReference type="Proteomes" id="UP000466931">
    <property type="component" value="Chromosome"/>
</dbReference>
<evidence type="ECO:0000259" key="1">
    <source>
        <dbReference type="Pfam" id="PF01796"/>
    </source>
</evidence>
<protein>
    <submittedName>
        <fullName evidence="3">Uncharacterized protein</fullName>
    </submittedName>
</protein>
<reference evidence="3" key="2">
    <citation type="submission" date="2020-02" db="EMBL/GenBank/DDBJ databases">
        <authorList>
            <person name="Matsumoto Y."/>
            <person name="Motooka D."/>
            <person name="Nakamura S."/>
        </authorList>
    </citation>
    <scope>NUCLEOTIDE SEQUENCE</scope>
    <source>
        <strain evidence="3">JCM 13671</strain>
    </source>
</reference>
<gene>
    <name evidence="3" type="ORF">MCNF_48230</name>
</gene>
<name>A0A7I7Y3K6_9MYCO</name>
<dbReference type="InterPro" id="IPR012340">
    <property type="entry name" value="NA-bd_OB-fold"/>
</dbReference>
<dbReference type="InterPro" id="IPR002878">
    <property type="entry name" value="ChsH2_C"/>
</dbReference>
<proteinExistence type="predicted"/>
<keyword evidence="4" id="KW-1185">Reference proteome</keyword>
<evidence type="ECO:0000313" key="3">
    <source>
        <dbReference type="EMBL" id="BBZ36218.1"/>
    </source>
</evidence>
<dbReference type="InterPro" id="IPR022002">
    <property type="entry name" value="ChsH2_Znr"/>
</dbReference>
<dbReference type="SUPFAM" id="SSF50249">
    <property type="entry name" value="Nucleic acid-binding proteins"/>
    <property type="match status" value="1"/>
</dbReference>
<organism evidence="3 4">
    <name type="scientific">Mycolicibacterium confluentis</name>
    <dbReference type="NCBI Taxonomy" id="28047"/>
    <lineage>
        <taxon>Bacteria</taxon>
        <taxon>Bacillati</taxon>
        <taxon>Actinomycetota</taxon>
        <taxon>Actinomycetes</taxon>
        <taxon>Mycobacteriales</taxon>
        <taxon>Mycobacteriaceae</taxon>
        <taxon>Mycolicibacterium</taxon>
    </lineage>
</organism>
<evidence type="ECO:0000313" key="4">
    <source>
        <dbReference type="Proteomes" id="UP000466931"/>
    </source>
</evidence>
<sequence>MTETTATAADPIPIVGYLHLGESPHLTATVCADCGAYYFDHRDACASCFGTSFTTTPVSTTGTLQTFTVVAVAAPGVAVPYVAGVVDCDGISVRANVVNVEPTVDAVRLGMPLRLTTFPIDTDDEGRTAIGFGFEPAVGPEGGEAR</sequence>
<dbReference type="Pfam" id="PF01796">
    <property type="entry name" value="OB_ChsH2_C"/>
    <property type="match status" value="1"/>
</dbReference>
<dbReference type="EMBL" id="AP022612">
    <property type="protein sequence ID" value="BBZ36218.1"/>
    <property type="molecule type" value="Genomic_DNA"/>
</dbReference>
<feature type="domain" description="ChsH2 C-terminal OB-fold" evidence="1">
    <location>
        <begin position="56"/>
        <end position="116"/>
    </location>
</feature>
<accession>A0A7I7Y3K6</accession>